<dbReference type="InterPro" id="IPR026028">
    <property type="entry name" value="V-type_ATPase_116kDa_su_euka"/>
</dbReference>
<keyword evidence="4 9" id="KW-0812">Transmembrane</keyword>
<accession>A0A1D2VLM4</accession>
<dbReference type="GO" id="GO:0000220">
    <property type="term" value="C:vacuolar proton-transporting V-type ATPase, V0 domain"/>
    <property type="evidence" value="ECO:0007669"/>
    <property type="project" value="EnsemblFungi"/>
</dbReference>
<keyword evidence="3 9" id="KW-0813">Transport</keyword>
<dbReference type="GO" id="GO:0046961">
    <property type="term" value="F:proton-transporting ATPase activity, rotational mechanism"/>
    <property type="evidence" value="ECO:0007669"/>
    <property type="project" value="EnsemblFungi"/>
</dbReference>
<comment type="function">
    <text evidence="9">Essential component of the vacuolar proton pump (V-ATPase), a multimeric enzyme that catalyzes the translocation of protons across the membranes. Required for assembly and activity of the V-ATPase.</text>
</comment>
<evidence type="ECO:0000256" key="1">
    <source>
        <dbReference type="ARBA" id="ARBA00004141"/>
    </source>
</evidence>
<evidence type="ECO:0000313" key="12">
    <source>
        <dbReference type="Proteomes" id="UP000095038"/>
    </source>
</evidence>
<evidence type="ECO:0000256" key="4">
    <source>
        <dbReference type="ARBA" id="ARBA00022692"/>
    </source>
</evidence>
<name>A0A1D2VLM4_9ASCO</name>
<dbReference type="GO" id="GO:0000329">
    <property type="term" value="C:fungal-type vacuole membrane"/>
    <property type="evidence" value="ECO:0007669"/>
    <property type="project" value="TreeGrafter"/>
</dbReference>
<proteinExistence type="inferred from homology"/>
<reference evidence="12" key="1">
    <citation type="submission" date="2016-05" db="EMBL/GenBank/DDBJ databases">
        <title>Comparative genomics of biotechnologically important yeasts.</title>
        <authorList>
            <consortium name="DOE Joint Genome Institute"/>
            <person name="Riley R."/>
            <person name="Haridas S."/>
            <person name="Wolfe K.H."/>
            <person name="Lopes M.R."/>
            <person name="Hittinger C.T."/>
            <person name="Goker M."/>
            <person name="Salamov A."/>
            <person name="Wisecaver J."/>
            <person name="Long T.M."/>
            <person name="Aerts A.L."/>
            <person name="Barry K."/>
            <person name="Choi C."/>
            <person name="Clum A."/>
            <person name="Coughlan A.Y."/>
            <person name="Deshpande S."/>
            <person name="Douglass A.P."/>
            <person name="Hanson S.J."/>
            <person name="Klenk H.-P."/>
            <person name="Labutti K."/>
            <person name="Lapidus A."/>
            <person name="Lindquist E."/>
            <person name="Lipzen A."/>
            <person name="Meier-Kolthoff J.P."/>
            <person name="Ohm R.A."/>
            <person name="Otillar R.P."/>
            <person name="Pangilinan J."/>
            <person name="Peng Y."/>
            <person name="Rokas A."/>
            <person name="Rosa C.A."/>
            <person name="Scheuner C."/>
            <person name="Sibirny A.A."/>
            <person name="Slot J.C."/>
            <person name="Stielow J.B."/>
            <person name="Sun H."/>
            <person name="Kurtzman C.P."/>
            <person name="Blackwell M."/>
            <person name="Grigoriev I.V."/>
            <person name="Jeffries T.W."/>
        </authorList>
    </citation>
    <scope>NUCLEOTIDE SEQUENCE [LARGE SCALE GENOMIC DNA]</scope>
    <source>
        <strain evidence="12">DSM 1968</strain>
    </source>
</reference>
<dbReference type="PANTHER" id="PTHR11629:SF59">
    <property type="entry name" value="V-TYPE PROTON ATPASE SUBUNIT A, GOLGI ISOFORM"/>
    <property type="match status" value="1"/>
</dbReference>
<protein>
    <recommendedName>
        <fullName evidence="9">V-type proton ATPase subunit a</fullName>
    </recommendedName>
</protein>
<dbReference type="GO" id="GO:0005770">
    <property type="term" value="C:late endosome"/>
    <property type="evidence" value="ECO:0007669"/>
    <property type="project" value="EnsemblFungi"/>
</dbReference>
<dbReference type="GO" id="GO:0051117">
    <property type="term" value="F:ATPase binding"/>
    <property type="evidence" value="ECO:0007669"/>
    <property type="project" value="TreeGrafter"/>
</dbReference>
<dbReference type="InterPro" id="IPR002490">
    <property type="entry name" value="V-ATPase_116kDa_su"/>
</dbReference>
<dbReference type="GeneID" id="30965294"/>
<gene>
    <name evidence="11" type="ORF">ASCRUDRAFT_69297</name>
</gene>
<dbReference type="Proteomes" id="UP000095038">
    <property type="component" value="Unassembled WGS sequence"/>
</dbReference>
<dbReference type="GO" id="GO:0070273">
    <property type="term" value="F:phosphatidylinositol-4-phosphate binding"/>
    <property type="evidence" value="ECO:0007669"/>
    <property type="project" value="EnsemblFungi"/>
</dbReference>
<dbReference type="Pfam" id="PF01496">
    <property type="entry name" value="V_ATPase_I"/>
    <property type="match status" value="1"/>
</dbReference>
<feature type="transmembrane region" description="Helical" evidence="9">
    <location>
        <begin position="626"/>
        <end position="646"/>
    </location>
</feature>
<evidence type="ECO:0000256" key="5">
    <source>
        <dbReference type="ARBA" id="ARBA00022781"/>
    </source>
</evidence>
<keyword evidence="6 9" id="KW-1133">Transmembrane helix</keyword>
<comment type="subcellular location">
    <subcellularLocation>
        <location evidence="1">Membrane</location>
        <topology evidence="1">Multi-pass membrane protein</topology>
    </subcellularLocation>
</comment>
<feature type="transmembrane region" description="Helical" evidence="9">
    <location>
        <begin position="658"/>
        <end position="679"/>
    </location>
</feature>
<dbReference type="EMBL" id="KV454477">
    <property type="protein sequence ID" value="ODV62501.1"/>
    <property type="molecule type" value="Genomic_DNA"/>
</dbReference>
<keyword evidence="8 9" id="KW-0472">Membrane</keyword>
<dbReference type="GO" id="GO:0005794">
    <property type="term" value="C:Golgi apparatus"/>
    <property type="evidence" value="ECO:0007669"/>
    <property type="project" value="EnsemblFungi"/>
</dbReference>
<dbReference type="STRING" id="1344418.A0A1D2VLM4"/>
<dbReference type="AlphaFoldDB" id="A0A1D2VLM4"/>
<keyword evidence="12" id="KW-1185">Reference proteome</keyword>
<evidence type="ECO:0000256" key="10">
    <source>
        <dbReference type="SAM" id="Coils"/>
    </source>
</evidence>
<dbReference type="OrthoDB" id="10264220at2759"/>
<keyword evidence="7 9" id="KW-0406">Ion transport</keyword>
<evidence type="ECO:0000256" key="6">
    <source>
        <dbReference type="ARBA" id="ARBA00022989"/>
    </source>
</evidence>
<organism evidence="11 12">
    <name type="scientific">Ascoidea rubescens DSM 1968</name>
    <dbReference type="NCBI Taxonomy" id="1344418"/>
    <lineage>
        <taxon>Eukaryota</taxon>
        <taxon>Fungi</taxon>
        <taxon>Dikarya</taxon>
        <taxon>Ascomycota</taxon>
        <taxon>Saccharomycotina</taxon>
        <taxon>Saccharomycetes</taxon>
        <taxon>Ascoideaceae</taxon>
        <taxon>Ascoidea</taxon>
    </lineage>
</organism>
<evidence type="ECO:0000256" key="8">
    <source>
        <dbReference type="ARBA" id="ARBA00023136"/>
    </source>
</evidence>
<dbReference type="GO" id="GO:0007035">
    <property type="term" value="P:vacuolar acidification"/>
    <property type="evidence" value="ECO:0007669"/>
    <property type="project" value="EnsemblFungi"/>
</dbReference>
<dbReference type="PIRSF" id="PIRSF001293">
    <property type="entry name" value="ATP6V0A1"/>
    <property type="match status" value="1"/>
</dbReference>
<feature type="coiled-coil region" evidence="10">
    <location>
        <begin position="342"/>
        <end position="369"/>
    </location>
</feature>
<feature type="transmembrane region" description="Helical" evidence="9">
    <location>
        <begin position="546"/>
        <end position="563"/>
    </location>
</feature>
<evidence type="ECO:0000256" key="9">
    <source>
        <dbReference type="RuleBase" id="RU361189"/>
    </source>
</evidence>
<evidence type="ECO:0000256" key="7">
    <source>
        <dbReference type="ARBA" id="ARBA00023065"/>
    </source>
</evidence>
<comment type="similarity">
    <text evidence="2 9">Belongs to the V-ATPase 116 kDa subunit family.</text>
</comment>
<evidence type="ECO:0000313" key="11">
    <source>
        <dbReference type="EMBL" id="ODV62501.1"/>
    </source>
</evidence>
<feature type="coiled-coil region" evidence="10">
    <location>
        <begin position="143"/>
        <end position="177"/>
    </location>
</feature>
<keyword evidence="5 9" id="KW-0375">Hydrogen ion transport</keyword>
<evidence type="ECO:0000256" key="3">
    <source>
        <dbReference type="ARBA" id="ARBA00022448"/>
    </source>
</evidence>
<evidence type="ECO:0000256" key="2">
    <source>
        <dbReference type="ARBA" id="ARBA00009904"/>
    </source>
</evidence>
<keyword evidence="10" id="KW-0175">Coiled coil</keyword>
<dbReference type="FunCoup" id="A0A1D2VLM4">
    <property type="interactions" value="306"/>
</dbReference>
<feature type="transmembrane region" description="Helical" evidence="9">
    <location>
        <begin position="847"/>
        <end position="870"/>
    </location>
</feature>
<feature type="transmembrane region" description="Helical" evidence="9">
    <location>
        <begin position="718"/>
        <end position="738"/>
    </location>
</feature>
<feature type="transmembrane region" description="Helical" evidence="9">
    <location>
        <begin position="876"/>
        <end position="901"/>
    </location>
</feature>
<feature type="transmembrane region" description="Helical" evidence="9">
    <location>
        <begin position="501"/>
        <end position="525"/>
    </location>
</feature>
<sequence>MNTQESIFRSADMSLIQIYVAAEIVRDVIAAFGSMSNVQFRDLNKNISSFQRNYVNEIRRFDNTQRQLRYLYKIINDQHLAINLNYQLIDSNINLNNNNESENNNENEIQNESIIGNIYDPIDFDPTTQNKIQYSPPLKSSKIDQLIELISHYELKINDLSTNLRNLSQKKYNLIENRHVLLISNNFFSRQSQLNQNNNIDNRFSIDSSHHDNSPLLVEEQSIHLDFPTNHIPNNDSNIIENAIINSNPLPAIDFIIGTIERDKIDKVQTILWRTLRGNLFFNHIPIDDPIVDESTNENILKDVFIIYTHGKNLINITKKVLISLNAKVFNINNNYQNDFNDNNYQNDLNTLNSKLDDLNQVLDQTQQTLNLELSLISDKIYYWSILIKMEKSIFITMNKFDFDNSRHTLIAEGWVPTYDIQLLKNALRDITDRASLSNMDPINTSQTVAVVNVLKTNRTPPTFHKTNKFTQVFQNLCDSYGIATYREVNPGLPTIATFPFIFALMFGDLGHGFILMLVGLYLIINELKFSKIKKDDMFDMIYSGRYLIFLMGVFSMFTGLVYNDIFSIPMTLFKSGWEWPKDFNPGDSIEATQNPNHPVYFLGIDSAWHGTDNALLFLNSYKMKLSILIGFIHMLYSLCFSCVNYKFFNSKIDLIGNFIPSILFMSSIFGYLCITIVYKWCVDWYKINKPPPSLLNMLINMFLSPGTIDEELYPGQAFVQVFLLLVALICVPWLLLYKPMALRSKHNAAVNSGYTSLHEAELEDFSNRIQDNISVSNSQFVIVDYEDNSDGEVDVDYRINTEITTGLSEESQQKNFDFGDIMIHQVIHTIEFCLNCVSHTASYLRLWALSLAHSQLSTVLWGMTISSAFSVSKTSFGTVIFAFFMFAMWFVLSVCVLVIMEGTSAMLHALRLHWIESMSKFFQGEGYAYEPFSFKQVIEDGDDDI</sequence>
<dbReference type="InParanoid" id="A0A1D2VLM4"/>
<dbReference type="PANTHER" id="PTHR11629">
    <property type="entry name" value="VACUOLAR PROTON ATPASES"/>
    <property type="match status" value="1"/>
</dbReference>
<dbReference type="RefSeq" id="XP_020048808.1">
    <property type="nucleotide sequence ID" value="XM_020191658.1"/>
</dbReference>